<evidence type="ECO:0000313" key="2">
    <source>
        <dbReference type="EMBL" id="ASC73935.1"/>
    </source>
</evidence>
<evidence type="ECO:0000256" key="1">
    <source>
        <dbReference type="SAM" id="MobiDB-lite"/>
    </source>
</evidence>
<evidence type="ECO:0000313" key="3">
    <source>
        <dbReference type="Proteomes" id="UP000191901"/>
    </source>
</evidence>
<dbReference type="InterPro" id="IPR021437">
    <property type="entry name" value="DUF3086"/>
</dbReference>
<gene>
    <name evidence="2" type="ORF">XM38_049090</name>
</gene>
<feature type="compositionally biased region" description="Low complexity" evidence="1">
    <location>
        <begin position="9"/>
        <end position="18"/>
    </location>
</feature>
<accession>A0A1Z3HUI6</accession>
<dbReference type="KEGG" id="hhg:XM38_049090"/>
<feature type="compositionally biased region" description="Pro residues" evidence="1">
    <location>
        <begin position="141"/>
        <end position="159"/>
    </location>
</feature>
<name>A0A1Z3HUI6_9CYAN</name>
<sequence>MTSDEFVNSPQSSSPASSTNTEGKAANLDQLQRQEADLKRRIADLQASYDRLIKEQLQQAQVDINQLVKRSLSDLEQRQRSLQLEIEKLERRRDRIQAEMRTSFAGVSQDLAIRVQGFKEYLVGSLQDLAAAAEQLELAPPTPAAAEPPAPEPAPPPKTQPTADFAAGRFQSQTERIRDLLDQYRMRPDYYGPVWQLRRTFEPLHAERVANWFFTQGGRGALKSMSSRLQNVLVASAAISILHTLYGNRLHTLILANTPERLGEWRRGLQDCLGVSRADFGTGRGIVLFEAPDPLAQRAERLVESDRLPLIIIDESEDKVSLSLLRFPLWLAFAPDPMNPSSEYDYY</sequence>
<organism evidence="2 3">
    <name type="scientific">Halomicronema hongdechloris C2206</name>
    <dbReference type="NCBI Taxonomy" id="1641165"/>
    <lineage>
        <taxon>Bacteria</taxon>
        <taxon>Bacillati</taxon>
        <taxon>Cyanobacteriota</taxon>
        <taxon>Cyanophyceae</taxon>
        <taxon>Nodosilineales</taxon>
        <taxon>Nodosilineaceae</taxon>
        <taxon>Halomicronema</taxon>
    </lineage>
</organism>
<keyword evidence="3" id="KW-1185">Reference proteome</keyword>
<feature type="region of interest" description="Disordered" evidence="1">
    <location>
        <begin position="1"/>
        <end position="28"/>
    </location>
</feature>
<evidence type="ECO:0008006" key="4">
    <source>
        <dbReference type="Google" id="ProtNLM"/>
    </source>
</evidence>
<dbReference type="Proteomes" id="UP000191901">
    <property type="component" value="Chromosome"/>
</dbReference>
<dbReference type="STRING" id="1641165.XM38_19095"/>
<protein>
    <recommendedName>
        <fullName evidence="4">DUF3086 domain-containing protein</fullName>
    </recommendedName>
</protein>
<proteinExistence type="predicted"/>
<dbReference type="AlphaFoldDB" id="A0A1Z3HUI6"/>
<feature type="region of interest" description="Disordered" evidence="1">
    <location>
        <begin position="141"/>
        <end position="168"/>
    </location>
</feature>
<dbReference type="EMBL" id="CP021983">
    <property type="protein sequence ID" value="ASC73935.1"/>
    <property type="molecule type" value="Genomic_DNA"/>
</dbReference>
<dbReference type="Pfam" id="PF11285">
    <property type="entry name" value="DUF3086"/>
    <property type="match status" value="1"/>
</dbReference>
<dbReference type="OrthoDB" id="569160at2"/>
<reference evidence="2 3" key="1">
    <citation type="journal article" date="2016" name="Biochim. Biophys. Acta">
        <title>Characterization of red-shifted phycobilisomes isolated from the chlorophyll f-containing cyanobacterium Halomicronema hongdechloris.</title>
        <authorList>
            <person name="Li Y."/>
            <person name="Lin Y."/>
            <person name="Garvey C.J."/>
            <person name="Birch D."/>
            <person name="Corkery R.W."/>
            <person name="Loughlin P.C."/>
            <person name="Scheer H."/>
            <person name="Willows R.D."/>
            <person name="Chen M."/>
        </authorList>
    </citation>
    <scope>NUCLEOTIDE SEQUENCE [LARGE SCALE GENOMIC DNA]</scope>
    <source>
        <strain evidence="2 3">C2206</strain>
    </source>
</reference>
<dbReference type="RefSeq" id="WP_080811782.1">
    <property type="nucleotide sequence ID" value="NZ_CP021983.2"/>
</dbReference>